<name>A0ABQ3EYH4_9ACTN</name>
<proteinExistence type="predicted"/>
<evidence type="ECO:0008006" key="3">
    <source>
        <dbReference type="Google" id="ProtNLM"/>
    </source>
</evidence>
<dbReference type="CDD" id="cd00719">
    <property type="entry name" value="GIY-YIG_SF"/>
    <property type="match status" value="1"/>
</dbReference>
<protein>
    <recommendedName>
        <fullName evidence="3">GIY-YIG domain-containing protein</fullName>
    </recommendedName>
</protein>
<dbReference type="EMBL" id="BMVP01000011">
    <property type="protein sequence ID" value="GHB72940.1"/>
    <property type="molecule type" value="Genomic_DNA"/>
</dbReference>
<organism evidence="1 2">
    <name type="scientific">Streptomyces cirratus</name>
    <dbReference type="NCBI Taxonomy" id="68187"/>
    <lineage>
        <taxon>Bacteria</taxon>
        <taxon>Bacillati</taxon>
        <taxon>Actinomycetota</taxon>
        <taxon>Actinomycetes</taxon>
        <taxon>Kitasatosporales</taxon>
        <taxon>Streptomycetaceae</taxon>
        <taxon>Streptomyces</taxon>
    </lineage>
</organism>
<comment type="caution">
    <text evidence="1">The sequence shown here is derived from an EMBL/GenBank/DDBJ whole genome shotgun (WGS) entry which is preliminary data.</text>
</comment>
<dbReference type="Proteomes" id="UP000642673">
    <property type="component" value="Unassembled WGS sequence"/>
</dbReference>
<evidence type="ECO:0000313" key="1">
    <source>
        <dbReference type="EMBL" id="GHB72940.1"/>
    </source>
</evidence>
<gene>
    <name evidence="1" type="ORF">GCM10010347_49100</name>
</gene>
<accession>A0ABQ3EYH4</accession>
<evidence type="ECO:0000313" key="2">
    <source>
        <dbReference type="Proteomes" id="UP000642673"/>
    </source>
</evidence>
<reference evidence="2" key="1">
    <citation type="journal article" date="2019" name="Int. J. Syst. Evol. Microbiol.">
        <title>The Global Catalogue of Microorganisms (GCM) 10K type strain sequencing project: providing services to taxonomists for standard genome sequencing and annotation.</title>
        <authorList>
            <consortium name="The Broad Institute Genomics Platform"/>
            <consortium name="The Broad Institute Genome Sequencing Center for Infectious Disease"/>
            <person name="Wu L."/>
            <person name="Ma J."/>
        </authorList>
    </citation>
    <scope>NUCLEOTIDE SEQUENCE [LARGE SCALE GENOMIC DNA]</scope>
    <source>
        <strain evidence="2">JCM 4738</strain>
    </source>
</reference>
<keyword evidence="2" id="KW-1185">Reference proteome</keyword>
<sequence>MSPWLIRALIPASVVGTYVLYTSTGVPRYVGRSDTDVRRRLLRHCTDRAGSYFSYDVHHTPGNAFEMECALFHALSPHLVNRIHPDRPNFHTTSCTFCLPAQLSAQKFRHLPQTSTPRNEDAQ</sequence>